<dbReference type="Proteomes" id="UP000215694">
    <property type="component" value="Unassembled WGS sequence"/>
</dbReference>
<evidence type="ECO:0000256" key="1">
    <source>
        <dbReference type="SAM" id="SignalP"/>
    </source>
</evidence>
<dbReference type="GO" id="GO:0016787">
    <property type="term" value="F:hydrolase activity"/>
    <property type="evidence" value="ECO:0007669"/>
    <property type="project" value="UniProtKB-KW"/>
</dbReference>
<dbReference type="OrthoDB" id="9808543at2"/>
<evidence type="ECO:0000313" key="2">
    <source>
        <dbReference type="EMBL" id="RDY27161.1"/>
    </source>
</evidence>
<keyword evidence="1" id="KW-0732">Signal</keyword>
<keyword evidence="2" id="KW-0378">Hydrolase</keyword>
<dbReference type="PROSITE" id="PS51257">
    <property type="entry name" value="PROKAR_LIPOPROTEIN"/>
    <property type="match status" value="1"/>
</dbReference>
<dbReference type="RefSeq" id="WP_116041447.1">
    <property type="nucleotide sequence ID" value="NZ_NOJY02000015.1"/>
</dbReference>
<sequence>MKFKKLCTSLTIIVLLASTITGCSKNESSSNPIDISYNIDAIKDSEKEIVVNKFNLGSSTIKERGKEIPFEIEGLIGAPKDLKDNTPVVFLFHGQHGTESKADFEDGFEYIVEKFAKNGIIAISVDDQVNHTWEYGEAVENERIKVVMQTHLDNLMKANKGENIDYGVDLKRKVNFDNVGLVGHSVGGEGVLKLALDQQKKGFNGIKAILSLAPAYNEFLTEFPDVPTAILVSEYDGDVKQAGAELYQDIMAKSNRKTPIALSYLIGGNHNSYNTVVENNREFNAPDKTNGGYPEKLTNKQQQEFTMNYTVDFIGSILKDEQPSLFDSNNPTPNTMYGYKVLNVVEDLETETIFGPKQFKDISANKVEVKEVVESAYSEEDDSIGVFNDIQRHEKLQLLKLDWKEKNTSVKLNVSDLSKLKSSDIAGLNFKWALDSTSELNSKDKNTSLTVTVVDNKNKKASIKLGSDTAALKYIEGEVVINEYLEGVFHNYWSRPTPITDTFIPTSKLENVDLSNIDKIIINFDEVDRGSIVLQDVSVAKK</sequence>
<feature type="signal peptide" evidence="1">
    <location>
        <begin position="1"/>
        <end position="23"/>
    </location>
</feature>
<accession>A0A371J2Y7</accession>
<dbReference type="InterPro" id="IPR010315">
    <property type="entry name" value="DUF915_hydro-like"/>
</dbReference>
<proteinExistence type="predicted"/>
<organism evidence="2 3">
    <name type="scientific">Romboutsia weinsteinii</name>
    <dbReference type="NCBI Taxonomy" id="2020949"/>
    <lineage>
        <taxon>Bacteria</taxon>
        <taxon>Bacillati</taxon>
        <taxon>Bacillota</taxon>
        <taxon>Clostridia</taxon>
        <taxon>Peptostreptococcales</taxon>
        <taxon>Peptostreptococcaceae</taxon>
        <taxon>Romboutsia</taxon>
    </lineage>
</organism>
<evidence type="ECO:0000313" key="3">
    <source>
        <dbReference type="Proteomes" id="UP000215694"/>
    </source>
</evidence>
<protein>
    <submittedName>
        <fullName evidence="2">Alpha/beta hydrolase</fullName>
    </submittedName>
</protein>
<dbReference type="SUPFAM" id="SSF53474">
    <property type="entry name" value="alpha/beta-Hydrolases"/>
    <property type="match status" value="1"/>
</dbReference>
<comment type="caution">
    <text evidence="2">The sequence shown here is derived from an EMBL/GenBank/DDBJ whole genome shotgun (WGS) entry which is preliminary data.</text>
</comment>
<dbReference type="Pfam" id="PF06028">
    <property type="entry name" value="DUF915"/>
    <property type="match status" value="1"/>
</dbReference>
<name>A0A371J2Y7_9FIRM</name>
<keyword evidence="3" id="KW-1185">Reference proteome</keyword>
<dbReference type="InterPro" id="IPR029058">
    <property type="entry name" value="AB_hydrolase_fold"/>
</dbReference>
<dbReference type="EMBL" id="NOJY02000015">
    <property type="protein sequence ID" value="RDY27161.1"/>
    <property type="molecule type" value="Genomic_DNA"/>
</dbReference>
<dbReference type="Gene3D" id="3.40.50.1820">
    <property type="entry name" value="alpha/beta hydrolase"/>
    <property type="match status" value="1"/>
</dbReference>
<gene>
    <name evidence="2" type="ORF">CHL78_010215</name>
</gene>
<reference evidence="2 3" key="1">
    <citation type="journal article" date="2017" name="Genome Announc.">
        <title>Draft Genome Sequence of Romboutsia weinsteinii sp. nov. Strain CCRI-19649(T) Isolated from Surface Water.</title>
        <authorList>
            <person name="Maheux A.F."/>
            <person name="Boudreau D.K."/>
            <person name="Berube E."/>
            <person name="Boissinot M."/>
            <person name="Cantin P."/>
            <person name="Raymond F."/>
            <person name="Corbeil J."/>
            <person name="Omar R.F."/>
            <person name="Bergeron M.G."/>
        </authorList>
    </citation>
    <scope>NUCLEOTIDE SEQUENCE [LARGE SCALE GENOMIC DNA]</scope>
    <source>
        <strain evidence="2 3">CCRI-19649</strain>
    </source>
</reference>
<feature type="chain" id="PRO_5039356362" evidence="1">
    <location>
        <begin position="24"/>
        <end position="542"/>
    </location>
</feature>
<dbReference type="AlphaFoldDB" id="A0A371J2Y7"/>